<dbReference type="InterPro" id="IPR038576">
    <property type="entry name" value="Methyltransf_Zn-bd_dom_put_sf"/>
</dbReference>
<dbReference type="Pfam" id="PF13489">
    <property type="entry name" value="Methyltransf_23"/>
    <property type="match status" value="1"/>
</dbReference>
<proteinExistence type="predicted"/>
<dbReference type="Pfam" id="PF08421">
    <property type="entry name" value="Methyltransf_13"/>
    <property type="match status" value="1"/>
</dbReference>
<reference evidence="2" key="1">
    <citation type="submission" date="2018-05" db="EMBL/GenBank/DDBJ databases">
        <authorList>
            <person name="Lanie J.A."/>
            <person name="Ng W.-L."/>
            <person name="Kazmierczak K.M."/>
            <person name="Andrzejewski T.M."/>
            <person name="Davidsen T.M."/>
            <person name="Wayne K.J."/>
            <person name="Tettelin H."/>
            <person name="Glass J.I."/>
            <person name="Rusch D."/>
            <person name="Podicherti R."/>
            <person name="Tsui H.-C.T."/>
            <person name="Winkler M.E."/>
        </authorList>
    </citation>
    <scope>NUCLEOTIDE SEQUENCE</scope>
</reference>
<dbReference type="EMBL" id="UINC01080808">
    <property type="protein sequence ID" value="SVC24082.1"/>
    <property type="molecule type" value="Genomic_DNA"/>
</dbReference>
<protein>
    <recommendedName>
        <fullName evidence="1">Methyltransferase putative zinc binding domain-containing protein</fullName>
    </recommendedName>
</protein>
<evidence type="ECO:0000313" key="2">
    <source>
        <dbReference type="EMBL" id="SVC24082.1"/>
    </source>
</evidence>
<organism evidence="2">
    <name type="scientific">marine metagenome</name>
    <dbReference type="NCBI Taxonomy" id="408172"/>
    <lineage>
        <taxon>unclassified sequences</taxon>
        <taxon>metagenomes</taxon>
        <taxon>ecological metagenomes</taxon>
    </lineage>
</organism>
<dbReference type="InterPro" id="IPR029063">
    <property type="entry name" value="SAM-dependent_MTases_sf"/>
</dbReference>
<accession>A0A382KL64</accession>
<dbReference type="SUPFAM" id="SSF53335">
    <property type="entry name" value="S-adenosyl-L-methionine-dependent methyltransferases"/>
    <property type="match status" value="1"/>
</dbReference>
<dbReference type="InterPro" id="IPR013630">
    <property type="entry name" value="Methyltransf_Zn-bd_dom_put"/>
</dbReference>
<feature type="non-terminal residue" evidence="2">
    <location>
        <position position="190"/>
    </location>
</feature>
<evidence type="ECO:0000259" key="1">
    <source>
        <dbReference type="Pfam" id="PF08421"/>
    </source>
</evidence>
<feature type="domain" description="Methyltransferase putative zinc binding" evidence="1">
    <location>
        <begin position="2"/>
        <end position="58"/>
    </location>
</feature>
<gene>
    <name evidence="2" type="ORF">METZ01_LOCUS276936</name>
</gene>
<dbReference type="Gene3D" id="6.20.50.110">
    <property type="entry name" value="Methyltransferase, zinc-binding domain"/>
    <property type="match status" value="1"/>
</dbReference>
<dbReference type="AlphaFoldDB" id="A0A382KL64"/>
<dbReference type="PANTHER" id="PTHR43861:SF5">
    <property type="entry name" value="BLL5978 PROTEIN"/>
    <property type="match status" value="1"/>
</dbReference>
<dbReference type="PANTHER" id="PTHR43861">
    <property type="entry name" value="TRANS-ACONITATE 2-METHYLTRANSFERASE-RELATED"/>
    <property type="match status" value="1"/>
</dbReference>
<dbReference type="Gene3D" id="3.40.50.150">
    <property type="entry name" value="Vaccinia Virus protein VP39"/>
    <property type="match status" value="1"/>
</dbReference>
<sequence>MSENLTKFLDLGTHPPPLNFVTKEEFDIKDQRFPLQVFFCNSCGLVQSGPVVDPNLMFIDYVYSSGISVSFKEHLKSLAKHIVNRFEITSNDLVIDIACNDGTLLSFFSDYGSKILGVDPSSVAKEAKDNGIPIINDFFNETVARDILSSNGKAKAITATNVFAHVNELESFMNGIKLILSDDGVFVTES</sequence>
<name>A0A382KL64_9ZZZZ</name>